<evidence type="ECO:0000313" key="2">
    <source>
        <dbReference type="EMBL" id="JAG33675.1"/>
    </source>
</evidence>
<feature type="domain" description="Mvd1 C-terminal" evidence="1">
    <location>
        <begin position="1"/>
        <end position="75"/>
    </location>
</feature>
<dbReference type="SUPFAM" id="SSF55060">
    <property type="entry name" value="GHMP Kinase, C-terminal domain"/>
    <property type="match status" value="1"/>
</dbReference>
<gene>
    <name evidence="2" type="primary">mvd_2</name>
    <name evidence="2" type="ORF">CM83_23162</name>
</gene>
<evidence type="ECO:0000259" key="1">
    <source>
        <dbReference type="Pfam" id="PF18376"/>
    </source>
</evidence>
<dbReference type="Pfam" id="PF18376">
    <property type="entry name" value="MDD_C"/>
    <property type="match status" value="1"/>
</dbReference>
<dbReference type="AlphaFoldDB" id="A0A0A9YVU4"/>
<dbReference type="InterPro" id="IPR036554">
    <property type="entry name" value="GHMP_kinase_C_sf"/>
</dbReference>
<organism evidence="2">
    <name type="scientific">Lygus hesperus</name>
    <name type="common">Western plant bug</name>
    <dbReference type="NCBI Taxonomy" id="30085"/>
    <lineage>
        <taxon>Eukaryota</taxon>
        <taxon>Metazoa</taxon>
        <taxon>Ecdysozoa</taxon>
        <taxon>Arthropoda</taxon>
        <taxon>Hexapoda</taxon>
        <taxon>Insecta</taxon>
        <taxon>Pterygota</taxon>
        <taxon>Neoptera</taxon>
        <taxon>Paraneoptera</taxon>
        <taxon>Hemiptera</taxon>
        <taxon>Heteroptera</taxon>
        <taxon>Panheteroptera</taxon>
        <taxon>Cimicomorpha</taxon>
        <taxon>Miridae</taxon>
        <taxon>Mirini</taxon>
        <taxon>Lygus</taxon>
    </lineage>
</organism>
<reference evidence="2" key="2">
    <citation type="submission" date="2014-07" db="EMBL/GenBank/DDBJ databases">
        <authorList>
            <person name="Hull J."/>
        </authorList>
    </citation>
    <scope>NUCLEOTIDE SEQUENCE</scope>
</reference>
<accession>A0A0A9YVU4</accession>
<dbReference type="Gene3D" id="3.30.70.890">
    <property type="entry name" value="GHMP kinase, C-terminal domain"/>
    <property type="match status" value="1"/>
</dbReference>
<dbReference type="InterPro" id="IPR041431">
    <property type="entry name" value="Mvd1_C"/>
</dbReference>
<proteinExistence type="predicted"/>
<reference evidence="2" key="1">
    <citation type="journal article" date="2014" name="PLoS ONE">
        <title>Transcriptome-Based Identification of ABC Transporters in the Western Tarnished Plant Bug Lygus hesperus.</title>
        <authorList>
            <person name="Hull J.J."/>
            <person name="Chaney K."/>
            <person name="Geib S.M."/>
            <person name="Fabrick J.A."/>
            <person name="Brent C.S."/>
            <person name="Walsh D."/>
            <person name="Lavine L.C."/>
        </authorList>
    </citation>
    <scope>NUCLEOTIDE SEQUENCE</scope>
</reference>
<name>A0A0A9YVU4_LYGHE</name>
<dbReference type="EMBL" id="GBHO01009929">
    <property type="protein sequence ID" value="JAG33675.1"/>
    <property type="molecule type" value="Transcribed_RNA"/>
</dbReference>
<sequence>MSWHVMRCVHVYNESMSVPLAYTFDAGPHPVLLCPAHILDNVVQFLRHCLQLSIPTTVDASQVPQGTHTALVDELHETYISQQREGPPSVEQLFDRVTCVKTP</sequence>
<protein>
    <submittedName>
        <fullName evidence="2">Diphosphomevalonate decarboxylase</fullName>
    </submittedName>
</protein>